<comment type="caution">
    <text evidence="4">The sequence shown here is derived from an EMBL/GenBank/DDBJ whole genome shotgun (WGS) entry which is preliminary data.</text>
</comment>
<evidence type="ECO:0000313" key="3">
    <source>
        <dbReference type="EMBL" id="MDI5961264.1"/>
    </source>
</evidence>
<keyword evidence="5" id="KW-1185">Reference proteome</keyword>
<name>A0AA90KFG7_9ACTN</name>
<proteinExistence type="predicted"/>
<dbReference type="Proteomes" id="UP001156398">
    <property type="component" value="Unassembled WGS sequence"/>
</dbReference>
<gene>
    <name evidence="3" type="ORF">POF43_000740</name>
    <name evidence="4" type="ORF">POF50_005970</name>
</gene>
<evidence type="ECO:0000259" key="2">
    <source>
        <dbReference type="PROSITE" id="PS50801"/>
    </source>
</evidence>
<accession>A0AA90KFG7</accession>
<dbReference type="CDD" id="cd07043">
    <property type="entry name" value="STAS_anti-anti-sigma_factors"/>
    <property type="match status" value="1"/>
</dbReference>
<protein>
    <submittedName>
        <fullName evidence="4">STAS domain-containing protein</fullName>
    </submittedName>
</protein>
<evidence type="ECO:0000313" key="5">
    <source>
        <dbReference type="Proteomes" id="UP001156398"/>
    </source>
</evidence>
<dbReference type="AlphaFoldDB" id="A0AA90KFG7"/>
<dbReference type="InterPro" id="IPR002645">
    <property type="entry name" value="STAS_dom"/>
</dbReference>
<dbReference type="RefSeq" id="WP_271312859.1">
    <property type="nucleotide sequence ID" value="NZ_JAAGKO020000001.1"/>
</dbReference>
<dbReference type="EMBL" id="JAAGKO020000001">
    <property type="protein sequence ID" value="MDI5961264.1"/>
    <property type="molecule type" value="Genomic_DNA"/>
</dbReference>
<dbReference type="PROSITE" id="PS50801">
    <property type="entry name" value="STAS"/>
    <property type="match status" value="1"/>
</dbReference>
<sequence length="143" mass="15142">MTMMPSARLRLTTVDTEATVRIELRGDLDYDNADRLLAAVTGQLAGRPRLEHLHLHCAGLGTVDSMGLSVLLMIHRRTGEAGVRLHLDDRTARLDRLLTITGTLEHLTASPNGAASSPAGAGESPKNSAEARAARPTGPDGTT</sequence>
<feature type="region of interest" description="Disordered" evidence="1">
    <location>
        <begin position="107"/>
        <end position="143"/>
    </location>
</feature>
<reference evidence="4 5" key="1">
    <citation type="submission" date="2023-05" db="EMBL/GenBank/DDBJ databases">
        <title>Streptantibioticus silvisoli sp. nov., acidotolerant actinomycetes 1 from pine litter.</title>
        <authorList>
            <person name="Swiecimska M."/>
            <person name="Golinska P."/>
            <person name="Sangal V."/>
            <person name="Wachnowicz B."/>
            <person name="Goodfellow M."/>
        </authorList>
    </citation>
    <scope>NUCLEOTIDE SEQUENCE</scope>
    <source>
        <strain evidence="4">SL13</strain>
        <strain evidence="3 5">SL54</strain>
    </source>
</reference>
<dbReference type="InterPro" id="IPR036513">
    <property type="entry name" value="STAS_dom_sf"/>
</dbReference>
<dbReference type="EMBL" id="JABXJJ020000006">
    <property type="protein sequence ID" value="MDI5968894.1"/>
    <property type="molecule type" value="Genomic_DNA"/>
</dbReference>
<organism evidence="4">
    <name type="scientific">Streptantibioticus silvisoli</name>
    <dbReference type="NCBI Taxonomy" id="2705255"/>
    <lineage>
        <taxon>Bacteria</taxon>
        <taxon>Bacillati</taxon>
        <taxon>Actinomycetota</taxon>
        <taxon>Actinomycetes</taxon>
        <taxon>Kitasatosporales</taxon>
        <taxon>Streptomycetaceae</taxon>
        <taxon>Streptantibioticus</taxon>
    </lineage>
</organism>
<dbReference type="Gene3D" id="3.30.750.24">
    <property type="entry name" value="STAS domain"/>
    <property type="match status" value="1"/>
</dbReference>
<evidence type="ECO:0000313" key="4">
    <source>
        <dbReference type="EMBL" id="MDI5968894.1"/>
    </source>
</evidence>
<feature type="compositionally biased region" description="Low complexity" evidence="1">
    <location>
        <begin position="109"/>
        <end position="125"/>
    </location>
</feature>
<dbReference type="SUPFAM" id="SSF52091">
    <property type="entry name" value="SpoIIaa-like"/>
    <property type="match status" value="1"/>
</dbReference>
<evidence type="ECO:0000256" key="1">
    <source>
        <dbReference type="SAM" id="MobiDB-lite"/>
    </source>
</evidence>
<dbReference type="Pfam" id="PF13466">
    <property type="entry name" value="STAS_2"/>
    <property type="match status" value="1"/>
</dbReference>
<feature type="domain" description="STAS" evidence="2">
    <location>
        <begin position="9"/>
        <end position="107"/>
    </location>
</feature>
<dbReference type="InterPro" id="IPR058548">
    <property type="entry name" value="MlaB-like_STAS"/>
</dbReference>